<keyword evidence="1" id="KW-0812">Transmembrane</keyword>
<protein>
    <submittedName>
        <fullName evidence="2">Uncharacterized protein</fullName>
    </submittedName>
</protein>
<comment type="caution">
    <text evidence="2">The sequence shown here is derived from an EMBL/GenBank/DDBJ whole genome shotgun (WGS) entry which is preliminary data.</text>
</comment>
<dbReference type="Proteomes" id="UP000216339">
    <property type="component" value="Unassembled WGS sequence"/>
</dbReference>
<accession>A0A271J2I1</accession>
<feature type="transmembrane region" description="Helical" evidence="1">
    <location>
        <begin position="25"/>
        <end position="45"/>
    </location>
</feature>
<proteinExistence type="predicted"/>
<reference evidence="2 3" key="1">
    <citation type="submission" date="2016-11" db="EMBL/GenBank/DDBJ databases">
        <title>Study of marine rhodopsin-containing bacteria.</title>
        <authorList>
            <person name="Yoshizawa S."/>
            <person name="Kumagai Y."/>
            <person name="Kogure K."/>
        </authorList>
    </citation>
    <scope>NUCLEOTIDE SEQUENCE [LARGE SCALE GENOMIC DNA]</scope>
    <source>
        <strain evidence="2 3">SAORIC-28</strain>
    </source>
</reference>
<keyword evidence="1" id="KW-0472">Membrane</keyword>
<gene>
    <name evidence="2" type="ORF">BSZ37_12830</name>
</gene>
<name>A0A271J2I1_9BACT</name>
<dbReference type="AlphaFoldDB" id="A0A271J2I1"/>
<organism evidence="2 3">
    <name type="scientific">Rubrivirga marina</name>
    <dbReference type="NCBI Taxonomy" id="1196024"/>
    <lineage>
        <taxon>Bacteria</taxon>
        <taxon>Pseudomonadati</taxon>
        <taxon>Rhodothermota</taxon>
        <taxon>Rhodothermia</taxon>
        <taxon>Rhodothermales</taxon>
        <taxon>Rubricoccaceae</taxon>
        <taxon>Rubrivirga</taxon>
    </lineage>
</organism>
<sequence>MLVSAGLALVGAVLAARAGTRFDAWYWMPVVYGAVMVGGLVWGGIRQGYSGEAVPPPPPSGDPTRDVTAWVDRWSSGYGLPPWQRVTGALATILTAVAGLIIAAATGEVFLEMPFSWWAIGMGILIVVGAVGLTKALPKRDG</sequence>
<evidence type="ECO:0000256" key="1">
    <source>
        <dbReference type="SAM" id="Phobius"/>
    </source>
</evidence>
<feature type="transmembrane region" description="Helical" evidence="1">
    <location>
        <begin position="117"/>
        <end position="137"/>
    </location>
</feature>
<feature type="transmembrane region" description="Helical" evidence="1">
    <location>
        <begin position="86"/>
        <end position="105"/>
    </location>
</feature>
<keyword evidence="3" id="KW-1185">Reference proteome</keyword>
<evidence type="ECO:0000313" key="3">
    <source>
        <dbReference type="Proteomes" id="UP000216339"/>
    </source>
</evidence>
<evidence type="ECO:0000313" key="2">
    <source>
        <dbReference type="EMBL" id="PAP77254.1"/>
    </source>
</evidence>
<dbReference type="EMBL" id="MQWD01000001">
    <property type="protein sequence ID" value="PAP77254.1"/>
    <property type="molecule type" value="Genomic_DNA"/>
</dbReference>
<keyword evidence="1" id="KW-1133">Transmembrane helix</keyword>